<accession>S8D395</accession>
<evidence type="ECO:0008006" key="11">
    <source>
        <dbReference type="Google" id="ProtNLM"/>
    </source>
</evidence>
<keyword evidence="4" id="KW-0611">Plant defense</keyword>
<dbReference type="PANTHER" id="PTHR31942">
    <property type="entry name" value="MLO-LIKE PROTEIN 1"/>
    <property type="match status" value="1"/>
</dbReference>
<proteinExistence type="inferred from homology"/>
<organism evidence="9 10">
    <name type="scientific">Genlisea aurea</name>
    <dbReference type="NCBI Taxonomy" id="192259"/>
    <lineage>
        <taxon>Eukaryota</taxon>
        <taxon>Viridiplantae</taxon>
        <taxon>Streptophyta</taxon>
        <taxon>Embryophyta</taxon>
        <taxon>Tracheophyta</taxon>
        <taxon>Spermatophyta</taxon>
        <taxon>Magnoliopsida</taxon>
        <taxon>eudicotyledons</taxon>
        <taxon>Gunneridae</taxon>
        <taxon>Pentapetalae</taxon>
        <taxon>asterids</taxon>
        <taxon>lamiids</taxon>
        <taxon>Lamiales</taxon>
        <taxon>Lentibulariaceae</taxon>
        <taxon>Genlisea</taxon>
    </lineage>
</organism>
<evidence type="ECO:0000313" key="9">
    <source>
        <dbReference type="EMBL" id="EPS57163.1"/>
    </source>
</evidence>
<dbReference type="InterPro" id="IPR004326">
    <property type="entry name" value="Mlo"/>
</dbReference>
<dbReference type="Pfam" id="PF03094">
    <property type="entry name" value="Mlo"/>
    <property type="match status" value="2"/>
</dbReference>
<keyword evidence="7" id="KW-0568">Pathogenesis-related protein</keyword>
<feature type="transmembrane region" description="Helical" evidence="8">
    <location>
        <begin position="12"/>
        <end position="32"/>
    </location>
</feature>
<comment type="similarity">
    <text evidence="2">Belongs to the MLO family.</text>
</comment>
<dbReference type="Proteomes" id="UP000015453">
    <property type="component" value="Unassembled WGS sequence"/>
</dbReference>
<feature type="non-terminal residue" evidence="9">
    <location>
        <position position="270"/>
    </location>
</feature>
<evidence type="ECO:0000256" key="5">
    <source>
        <dbReference type="ARBA" id="ARBA00022989"/>
    </source>
</evidence>
<dbReference type="GO" id="GO:0006952">
    <property type="term" value="P:defense response"/>
    <property type="evidence" value="ECO:0007669"/>
    <property type="project" value="UniProtKB-KW"/>
</dbReference>
<evidence type="ECO:0000256" key="8">
    <source>
        <dbReference type="SAM" id="Phobius"/>
    </source>
</evidence>
<dbReference type="PANTHER" id="PTHR31942:SF128">
    <property type="entry name" value="MLO-LIKE PROTEIN"/>
    <property type="match status" value="1"/>
</dbReference>
<keyword evidence="3 8" id="KW-0812">Transmembrane</keyword>
<dbReference type="GO" id="GO:0016020">
    <property type="term" value="C:membrane"/>
    <property type="evidence" value="ECO:0007669"/>
    <property type="project" value="UniProtKB-SubCell"/>
</dbReference>
<keyword evidence="6 8" id="KW-0472">Membrane</keyword>
<evidence type="ECO:0000313" key="10">
    <source>
        <dbReference type="Proteomes" id="UP000015453"/>
    </source>
</evidence>
<evidence type="ECO:0000256" key="3">
    <source>
        <dbReference type="ARBA" id="ARBA00022692"/>
    </source>
</evidence>
<evidence type="ECO:0000256" key="6">
    <source>
        <dbReference type="ARBA" id="ARBA00023136"/>
    </source>
</evidence>
<reference evidence="9 10" key="1">
    <citation type="journal article" date="2013" name="BMC Genomics">
        <title>The miniature genome of a carnivorous plant Genlisea aurea contains a low number of genes and short non-coding sequences.</title>
        <authorList>
            <person name="Leushkin E.V."/>
            <person name="Sutormin R.A."/>
            <person name="Nabieva E.R."/>
            <person name="Penin A.A."/>
            <person name="Kondrashov A.S."/>
            <person name="Logacheva M.D."/>
        </authorList>
    </citation>
    <scope>NUCLEOTIDE SEQUENCE [LARGE SCALE GENOMIC DNA]</scope>
</reference>
<keyword evidence="10" id="KW-1185">Reference proteome</keyword>
<name>S8D395_9LAMI</name>
<sequence length="270" mass="31138">EERTLEATATWAVVLVCFILVAISLAIEKLIHHLGSCLRRKKKASLYEALEKIKAELMLMGFISLLLTVGESPLSRICVPRNVGHSWFPCRGKHEDREYDDPCLERGKVQLVSEYGIHQLHIFVFSLAVVHLLYCIATYGLASLKMRQWKSWEDETKTVQFQDQNADPERYRFARDTSFGQRHLQFWSKSTLLLWIVSFLRQFLGAVTKVDYLTLRHGFVTAHLTSPARSSFDFHKYIERSLEEDFKTVVEISPVIWASALLFLLTNTNG</sequence>
<keyword evidence="5 8" id="KW-1133">Transmembrane helix</keyword>
<feature type="transmembrane region" description="Helical" evidence="8">
    <location>
        <begin position="120"/>
        <end position="142"/>
    </location>
</feature>
<evidence type="ECO:0000256" key="2">
    <source>
        <dbReference type="ARBA" id="ARBA00006574"/>
    </source>
</evidence>
<comment type="caution">
    <text evidence="9">The sequence shown here is derived from an EMBL/GenBank/DDBJ whole genome shotgun (WGS) entry which is preliminary data.</text>
</comment>
<evidence type="ECO:0000256" key="1">
    <source>
        <dbReference type="ARBA" id="ARBA00004141"/>
    </source>
</evidence>
<gene>
    <name evidence="9" type="ORF">M569_17658</name>
</gene>
<dbReference type="OrthoDB" id="1388414at2759"/>
<dbReference type="EMBL" id="AUSU01010558">
    <property type="protein sequence ID" value="EPS57163.1"/>
    <property type="molecule type" value="Genomic_DNA"/>
</dbReference>
<dbReference type="AlphaFoldDB" id="S8D395"/>
<feature type="non-terminal residue" evidence="9">
    <location>
        <position position="1"/>
    </location>
</feature>
<evidence type="ECO:0000256" key="7">
    <source>
        <dbReference type="ARBA" id="ARBA00023265"/>
    </source>
</evidence>
<comment type="subcellular location">
    <subcellularLocation>
        <location evidence="1">Membrane</location>
        <topology evidence="1">Multi-pass membrane protein</topology>
    </subcellularLocation>
</comment>
<protein>
    <recommendedName>
        <fullName evidence="11">MLO-like protein</fullName>
    </recommendedName>
</protein>
<evidence type="ECO:0000256" key="4">
    <source>
        <dbReference type="ARBA" id="ARBA00022821"/>
    </source>
</evidence>